<reference evidence="2 3" key="1">
    <citation type="submission" date="2016-10" db="EMBL/GenBank/DDBJ databases">
        <title>Genome sequence of Planktotalea frisia SH6-1.</title>
        <authorList>
            <person name="Poehlein A."/>
            <person name="Bakenhus I."/>
            <person name="Voget S."/>
            <person name="Brinkhoff T."/>
            <person name="Simon M."/>
        </authorList>
    </citation>
    <scope>NUCLEOTIDE SEQUENCE [LARGE SCALE GENOMIC DNA]</scope>
    <source>
        <strain evidence="2 3">SH6-1</strain>
    </source>
</reference>
<keyword evidence="1" id="KW-0175">Coiled coil</keyword>
<protein>
    <submittedName>
        <fullName evidence="2">Uncharacterized protein</fullName>
    </submittedName>
</protein>
<dbReference type="RefSeq" id="WP_072629376.1">
    <property type="nucleotide sequence ID" value="NZ_MLCB01000064.1"/>
</dbReference>
<dbReference type="AlphaFoldDB" id="A0A1L9P0K7"/>
<name>A0A1L9P0K7_9RHOB</name>
<keyword evidence="3" id="KW-1185">Reference proteome</keyword>
<comment type="caution">
    <text evidence="2">The sequence shown here is derived from an EMBL/GenBank/DDBJ whole genome shotgun (WGS) entry which is preliminary data.</text>
</comment>
<dbReference type="STRING" id="696762.PFRI_07100"/>
<gene>
    <name evidence="2" type="ORF">PFRI_07100</name>
</gene>
<dbReference type="EMBL" id="MLCB01000064">
    <property type="protein sequence ID" value="OJI95002.1"/>
    <property type="molecule type" value="Genomic_DNA"/>
</dbReference>
<accession>A0A1L9P0K7</accession>
<evidence type="ECO:0000313" key="2">
    <source>
        <dbReference type="EMBL" id="OJI95002.1"/>
    </source>
</evidence>
<organism evidence="2 3">
    <name type="scientific">Planktotalea frisia</name>
    <dbReference type="NCBI Taxonomy" id="696762"/>
    <lineage>
        <taxon>Bacteria</taxon>
        <taxon>Pseudomonadati</taxon>
        <taxon>Pseudomonadota</taxon>
        <taxon>Alphaproteobacteria</taxon>
        <taxon>Rhodobacterales</taxon>
        <taxon>Paracoccaceae</taxon>
        <taxon>Planktotalea</taxon>
    </lineage>
</organism>
<dbReference type="Proteomes" id="UP000184514">
    <property type="component" value="Unassembled WGS sequence"/>
</dbReference>
<evidence type="ECO:0000256" key="1">
    <source>
        <dbReference type="SAM" id="Coils"/>
    </source>
</evidence>
<proteinExistence type="predicted"/>
<dbReference type="OrthoDB" id="9904635at2"/>
<feature type="coiled-coil region" evidence="1">
    <location>
        <begin position="146"/>
        <end position="173"/>
    </location>
</feature>
<sequence>MPSDTFQKKFWRPTKAQIELEHKLKECKRASQADKATLSRNLGALAEKINPTDPRAAMKQIIALSGLRGTVQEKPKRYFQFDGDKEPKEGFAAEGLKYTRLAEAAGELTCTIKRSDYKEKARFEAIQKLAEGTSFTPVAQNNFPENEALKAIIEEYSTRVAQAIAERSDLQNLWASLRSTPISITSHYIDDDVQSSTWGSAADVPNEVLTNKRLKYRFSPNDAPEYARYEVWSEPSVELGHISISHKVRLFTIPNSKRQLFASALHGGEADLPVLRRLNSWFKSIGYSERDYSLSEDDKSEEGSWQNYNICFVYKVYINAKEQSDGTIHLGMKLETLPQGEYDSHDQTLSFLSSNPYGAAKAVENYCLRQEAGPVGLECILQPDLNGDYDFEDYDNLVFIQTFFDRALDGTALEPVAFADNSWQTFNSNFWIEDIELEEFQSLQGLDVEISDPRAQKLLYGTDRIKFYPSIAQSESTAGAARRGSIAASILHNLDHADDENLISNKLLKVSQVTADSGLNFINSMIEKHRSSLTRI</sequence>
<evidence type="ECO:0000313" key="3">
    <source>
        <dbReference type="Proteomes" id="UP000184514"/>
    </source>
</evidence>